<evidence type="ECO:0000313" key="4">
    <source>
        <dbReference type="EMBL" id="SPP62979.1"/>
    </source>
</evidence>
<proteinExistence type="predicted"/>
<evidence type="ECO:0000256" key="2">
    <source>
        <dbReference type="ARBA" id="ARBA00022840"/>
    </source>
</evidence>
<dbReference type="CDD" id="cd05387">
    <property type="entry name" value="BY-kinase"/>
    <property type="match status" value="1"/>
</dbReference>
<dbReference type="Proteomes" id="UP000248168">
    <property type="component" value="Unassembled WGS sequence"/>
</dbReference>
<dbReference type="EMBL" id="OUNR01000001">
    <property type="protein sequence ID" value="SPP62979.1"/>
    <property type="molecule type" value="Genomic_DNA"/>
</dbReference>
<dbReference type="PANTHER" id="PTHR32309:SF31">
    <property type="entry name" value="CAPSULAR EXOPOLYSACCHARIDE FAMILY"/>
    <property type="match status" value="1"/>
</dbReference>
<dbReference type="InParanoid" id="A0A330L146"/>
<dbReference type="Gene3D" id="3.40.50.300">
    <property type="entry name" value="P-loop containing nucleotide triphosphate hydrolases"/>
    <property type="match status" value="1"/>
</dbReference>
<accession>A0A330L146</accession>
<evidence type="ECO:0000313" key="5">
    <source>
        <dbReference type="Proteomes" id="UP000248168"/>
    </source>
</evidence>
<dbReference type="RefSeq" id="WP_121987593.1">
    <property type="nucleotide sequence ID" value="NZ_OUNR01000001.1"/>
</dbReference>
<feature type="region of interest" description="Disordered" evidence="3">
    <location>
        <begin position="12"/>
        <end position="34"/>
    </location>
</feature>
<protein>
    <submittedName>
        <fullName evidence="4">Putative Exopolysaccharide biosynthesis related tyrosine-protein kinase</fullName>
        <ecNumber evidence="4">2.7.10.2</ecNumber>
    </submittedName>
</protein>
<gene>
    <name evidence="4" type="ORF">NITLEN_10065</name>
</gene>
<dbReference type="GO" id="GO:0004715">
    <property type="term" value="F:non-membrane spanning protein tyrosine kinase activity"/>
    <property type="evidence" value="ECO:0007669"/>
    <property type="project" value="UniProtKB-EC"/>
</dbReference>
<dbReference type="SUPFAM" id="SSF52540">
    <property type="entry name" value="P-loop containing nucleoside triphosphate hydrolases"/>
    <property type="match status" value="1"/>
</dbReference>
<dbReference type="InterPro" id="IPR027417">
    <property type="entry name" value="P-loop_NTPase"/>
</dbReference>
<dbReference type="OrthoDB" id="9775724at2"/>
<dbReference type="AlphaFoldDB" id="A0A330L146"/>
<sequence>MEELSHAIEQYKQESRQGAGGRSEPYPSSRQIPPPIVYSKTRVVECREEVLRRHRVVAAYDRGEFAEGYQLLRTQVLHRLRENHWNVLGVTSPRVQEGKSLTALNLAITLAMETTQTVLLIDADLKRPVIHTLLGFGNCQGLADYVLEDCPLEEILIHPGLGRLVVLPGGRPIKRSAEVLTSTRMSALITDVKHRYPARVIVVDLPPLLVSSDVLAFAPSLDALLLVAGEGMTTRHDIKESLALVRGAVPVLGTVLNQSGKDQRNVDAMRALAAN</sequence>
<evidence type="ECO:0000256" key="1">
    <source>
        <dbReference type="ARBA" id="ARBA00022741"/>
    </source>
</evidence>
<dbReference type="InterPro" id="IPR005702">
    <property type="entry name" value="Wzc-like_C"/>
</dbReference>
<organism evidence="4 5">
    <name type="scientific">Nitrospira lenta</name>
    <dbReference type="NCBI Taxonomy" id="1436998"/>
    <lineage>
        <taxon>Bacteria</taxon>
        <taxon>Pseudomonadati</taxon>
        <taxon>Nitrospirota</taxon>
        <taxon>Nitrospiria</taxon>
        <taxon>Nitrospirales</taxon>
        <taxon>Nitrospiraceae</taxon>
        <taxon>Nitrospira</taxon>
    </lineage>
</organism>
<keyword evidence="4" id="KW-0808">Transferase</keyword>
<keyword evidence="1" id="KW-0547">Nucleotide-binding</keyword>
<dbReference type="PANTHER" id="PTHR32309">
    <property type="entry name" value="TYROSINE-PROTEIN KINASE"/>
    <property type="match status" value="1"/>
</dbReference>
<keyword evidence="2" id="KW-0067">ATP-binding</keyword>
<keyword evidence="4" id="KW-0418">Kinase</keyword>
<name>A0A330L146_9BACT</name>
<dbReference type="InterPro" id="IPR050445">
    <property type="entry name" value="Bact_polysacc_biosynth/exp"/>
</dbReference>
<reference evidence="5" key="1">
    <citation type="submission" date="2018-04" db="EMBL/GenBank/DDBJ databases">
        <authorList>
            <person name="Lucker S."/>
            <person name="Sakoula D."/>
        </authorList>
    </citation>
    <scope>NUCLEOTIDE SEQUENCE [LARGE SCALE GENOMIC DNA]</scope>
</reference>
<evidence type="ECO:0000256" key="3">
    <source>
        <dbReference type="SAM" id="MobiDB-lite"/>
    </source>
</evidence>
<keyword evidence="5" id="KW-1185">Reference proteome</keyword>
<dbReference type="EC" id="2.7.10.2" evidence="4"/>